<keyword evidence="3" id="KW-0050">Antiport</keyword>
<dbReference type="RefSeq" id="WP_126295676.1">
    <property type="nucleotide sequence ID" value="NZ_CP155468.1"/>
</dbReference>
<dbReference type="Proteomes" id="UP000276349">
    <property type="component" value="Unassembled WGS sequence"/>
</dbReference>
<evidence type="ECO:0000313" key="5">
    <source>
        <dbReference type="EMBL" id="RTQ89272.1"/>
    </source>
</evidence>
<keyword evidence="4" id="KW-0812">Transmembrane</keyword>
<dbReference type="GO" id="GO:0015385">
    <property type="term" value="F:sodium:proton antiporter activity"/>
    <property type="evidence" value="ECO:0007669"/>
    <property type="project" value="TreeGrafter"/>
</dbReference>
<dbReference type="GO" id="GO:0016020">
    <property type="term" value="C:membrane"/>
    <property type="evidence" value="ECO:0007669"/>
    <property type="project" value="UniProtKB-SubCell"/>
</dbReference>
<comment type="subcellular location">
    <subcellularLocation>
        <location evidence="1">Membrane</location>
        <topology evidence="1">Multi-pass membrane protein</topology>
    </subcellularLocation>
</comment>
<feature type="transmembrane region" description="Helical" evidence="4">
    <location>
        <begin position="69"/>
        <end position="91"/>
    </location>
</feature>
<keyword evidence="4" id="KW-0472">Membrane</keyword>
<gene>
    <name evidence="5" type="ORF">EKG35_16630</name>
</gene>
<dbReference type="NCBIfam" id="NF009314">
    <property type="entry name" value="PRK12674.1-2"/>
    <property type="match status" value="1"/>
</dbReference>
<feature type="transmembrane region" description="Helical" evidence="4">
    <location>
        <begin position="42"/>
        <end position="63"/>
    </location>
</feature>
<dbReference type="AlphaFoldDB" id="A0A431UIR3"/>
<comment type="caution">
    <text evidence="5">The sequence shown here is derived from an EMBL/GenBank/DDBJ whole genome shotgun (WGS) entry which is preliminary data.</text>
</comment>
<comment type="similarity">
    <text evidence="2">Belongs to the CPA3 antiporters (TC 2.A.63) subunit G family.</text>
</comment>
<keyword evidence="3" id="KW-0813">Transport</keyword>
<proteinExistence type="inferred from homology"/>
<keyword evidence="6" id="KW-1185">Reference proteome</keyword>
<evidence type="ECO:0000256" key="4">
    <source>
        <dbReference type="SAM" id="Phobius"/>
    </source>
</evidence>
<feature type="transmembrane region" description="Helical" evidence="4">
    <location>
        <begin position="6"/>
        <end position="30"/>
    </location>
</feature>
<evidence type="ECO:0000256" key="2">
    <source>
        <dbReference type="ARBA" id="ARBA00008404"/>
    </source>
</evidence>
<dbReference type="OrthoDB" id="9806575at2"/>
<dbReference type="Pfam" id="PF03334">
    <property type="entry name" value="PhaG_MnhG_YufB"/>
    <property type="match status" value="1"/>
</dbReference>
<evidence type="ECO:0000313" key="6">
    <source>
        <dbReference type="Proteomes" id="UP000276349"/>
    </source>
</evidence>
<dbReference type="NCBIfam" id="NF009236">
    <property type="entry name" value="PRK12586.1"/>
    <property type="match status" value="1"/>
</dbReference>
<dbReference type="InterPro" id="IPR005133">
    <property type="entry name" value="PhaG_MnhG_YufB"/>
</dbReference>
<reference evidence="5 6" key="1">
    <citation type="submission" date="2018-12" db="EMBL/GenBank/DDBJ databases">
        <authorList>
            <person name="Yu L."/>
        </authorList>
    </citation>
    <scope>NUCLEOTIDE SEQUENCE [LARGE SCALE GENOMIC DNA]</scope>
    <source>
        <strain evidence="5 6">S5H2222</strain>
    </source>
</reference>
<dbReference type="PANTHER" id="PTHR34703:SF1">
    <property type="entry name" value="ANTIPORTER SUBUNIT MNHG2-RELATED"/>
    <property type="match status" value="1"/>
</dbReference>
<dbReference type="EMBL" id="RXNR01000065">
    <property type="protein sequence ID" value="RTQ89272.1"/>
    <property type="molecule type" value="Genomic_DNA"/>
</dbReference>
<dbReference type="PANTHER" id="PTHR34703">
    <property type="entry name" value="ANTIPORTER SUBUNIT MNHG2-RELATED"/>
    <property type="match status" value="1"/>
</dbReference>
<sequence>MSVKEILEWVAILLILLGSIVSVISALGLIRLPDVYTRSHAASKSSTLAVFLSLLGAFIYFWFHDGYVSIRLILGIIFVFITSPVAGHLICRAAYRSRVPLAEGSGSDELKPALYGGDSVIINTDESLNKESYPQ</sequence>
<keyword evidence="4" id="KW-1133">Transmembrane helix</keyword>
<dbReference type="NCBIfam" id="TIGR01300">
    <property type="entry name" value="CPA3_mnhG_phaG"/>
    <property type="match status" value="1"/>
</dbReference>
<name>A0A431UIR3_9BACI</name>
<evidence type="ECO:0000256" key="1">
    <source>
        <dbReference type="ARBA" id="ARBA00004141"/>
    </source>
</evidence>
<evidence type="ECO:0000256" key="3">
    <source>
        <dbReference type="ARBA" id="ARBA00022449"/>
    </source>
</evidence>
<organism evidence="5 6">
    <name type="scientific">Lysinibacillus telephonicus</name>
    <dbReference type="NCBI Taxonomy" id="1714840"/>
    <lineage>
        <taxon>Bacteria</taxon>
        <taxon>Bacillati</taxon>
        <taxon>Bacillota</taxon>
        <taxon>Bacilli</taxon>
        <taxon>Bacillales</taxon>
        <taxon>Bacillaceae</taxon>
        <taxon>Lysinibacillus</taxon>
    </lineage>
</organism>
<accession>A0A431UIR3</accession>
<protein>
    <submittedName>
        <fullName evidence="5">Na+/H+ antiporter subunit G</fullName>
    </submittedName>
</protein>